<keyword evidence="4" id="KW-0520">NAD</keyword>
<dbReference type="Gene3D" id="3.40.50.10140">
    <property type="entry name" value="Toll/interleukin-1 receptor homology (TIR) domain"/>
    <property type="match status" value="1"/>
</dbReference>
<evidence type="ECO:0000256" key="4">
    <source>
        <dbReference type="ARBA" id="ARBA00023027"/>
    </source>
</evidence>
<dbReference type="InterPro" id="IPR003591">
    <property type="entry name" value="Leu-rich_rpt_typical-subtyp"/>
</dbReference>
<dbReference type="SMART" id="SM00369">
    <property type="entry name" value="LRR_TYP"/>
    <property type="match status" value="4"/>
</dbReference>
<dbReference type="SUPFAM" id="SSF52058">
    <property type="entry name" value="L domain-like"/>
    <property type="match status" value="1"/>
</dbReference>
<dbReference type="GO" id="GO:0007165">
    <property type="term" value="P:signal transduction"/>
    <property type="evidence" value="ECO:0007669"/>
    <property type="project" value="InterPro"/>
</dbReference>
<dbReference type="InterPro" id="IPR044974">
    <property type="entry name" value="Disease_R_plants"/>
</dbReference>
<dbReference type="InterPro" id="IPR058192">
    <property type="entry name" value="WHD_ROQ1-like"/>
</dbReference>
<reference evidence="6 7" key="1">
    <citation type="submission" date="2022-01" db="EMBL/GenBank/DDBJ databases">
        <authorList>
            <person name="Xiong W."/>
            <person name="Schranz E."/>
        </authorList>
    </citation>
    <scope>NUCLEOTIDE SEQUENCE [LARGE SCALE GENOMIC DNA]</scope>
</reference>
<dbReference type="Gene3D" id="3.40.50.300">
    <property type="entry name" value="P-loop containing nucleotide triphosphate hydrolases"/>
    <property type="match status" value="1"/>
</dbReference>
<name>A0AAU9MQQ4_9ASTR</name>
<dbReference type="SMART" id="SM00255">
    <property type="entry name" value="TIR"/>
    <property type="match status" value="1"/>
</dbReference>
<evidence type="ECO:0000259" key="5">
    <source>
        <dbReference type="PROSITE" id="PS50104"/>
    </source>
</evidence>
<dbReference type="SUPFAM" id="SSF52540">
    <property type="entry name" value="P-loop containing nucleoside triphosphate hydrolases"/>
    <property type="match status" value="1"/>
</dbReference>
<dbReference type="PRINTS" id="PR00364">
    <property type="entry name" value="DISEASERSIST"/>
</dbReference>
<keyword evidence="2" id="KW-0677">Repeat</keyword>
<dbReference type="PANTHER" id="PTHR11017:SF544">
    <property type="entry name" value="ADP-RIBOSYL CYCLASE_CYCLIC ADP-RIBOSE HYDROLASE"/>
    <property type="match status" value="1"/>
</dbReference>
<organism evidence="6 7">
    <name type="scientific">Lactuca virosa</name>
    <dbReference type="NCBI Taxonomy" id="75947"/>
    <lineage>
        <taxon>Eukaryota</taxon>
        <taxon>Viridiplantae</taxon>
        <taxon>Streptophyta</taxon>
        <taxon>Embryophyta</taxon>
        <taxon>Tracheophyta</taxon>
        <taxon>Spermatophyta</taxon>
        <taxon>Magnoliopsida</taxon>
        <taxon>eudicotyledons</taxon>
        <taxon>Gunneridae</taxon>
        <taxon>Pentapetalae</taxon>
        <taxon>asterids</taxon>
        <taxon>campanulids</taxon>
        <taxon>Asterales</taxon>
        <taxon>Asteraceae</taxon>
        <taxon>Cichorioideae</taxon>
        <taxon>Cichorieae</taxon>
        <taxon>Lactucinae</taxon>
        <taxon>Lactuca</taxon>
    </lineage>
</organism>
<dbReference type="InterPro" id="IPR027417">
    <property type="entry name" value="P-loop_NTPase"/>
</dbReference>
<dbReference type="SUPFAM" id="SSF52200">
    <property type="entry name" value="Toll/Interleukin receptor TIR domain"/>
    <property type="match status" value="1"/>
</dbReference>
<keyword evidence="7" id="KW-1185">Reference proteome</keyword>
<dbReference type="Gene3D" id="1.10.8.430">
    <property type="entry name" value="Helical domain of apoptotic protease-activating factors"/>
    <property type="match status" value="1"/>
</dbReference>
<dbReference type="Pfam" id="PF01582">
    <property type="entry name" value="TIR"/>
    <property type="match status" value="1"/>
</dbReference>
<dbReference type="Gene3D" id="3.80.10.10">
    <property type="entry name" value="Ribonuclease Inhibitor"/>
    <property type="match status" value="3"/>
</dbReference>
<keyword evidence="3" id="KW-0611">Plant defense</keyword>
<dbReference type="SUPFAM" id="SSF52047">
    <property type="entry name" value="RNI-like"/>
    <property type="match status" value="1"/>
</dbReference>
<evidence type="ECO:0000313" key="7">
    <source>
        <dbReference type="Proteomes" id="UP001157418"/>
    </source>
</evidence>
<dbReference type="InterPro" id="IPR055414">
    <property type="entry name" value="LRR_R13L4/SHOC2-like"/>
</dbReference>
<dbReference type="PANTHER" id="PTHR11017">
    <property type="entry name" value="LEUCINE-RICH REPEAT-CONTAINING PROTEIN"/>
    <property type="match status" value="1"/>
</dbReference>
<dbReference type="PROSITE" id="PS50104">
    <property type="entry name" value="TIR"/>
    <property type="match status" value="1"/>
</dbReference>
<dbReference type="Pfam" id="PF23598">
    <property type="entry name" value="LRR_14"/>
    <property type="match status" value="1"/>
</dbReference>
<evidence type="ECO:0000256" key="2">
    <source>
        <dbReference type="ARBA" id="ARBA00022737"/>
    </source>
</evidence>
<dbReference type="Pfam" id="PF23282">
    <property type="entry name" value="WHD_ROQ1"/>
    <property type="match status" value="1"/>
</dbReference>
<dbReference type="InterPro" id="IPR032675">
    <property type="entry name" value="LRR_dom_sf"/>
</dbReference>
<evidence type="ECO:0000256" key="3">
    <source>
        <dbReference type="ARBA" id="ARBA00022821"/>
    </source>
</evidence>
<accession>A0AAU9MQQ4</accession>
<dbReference type="GO" id="GO:0051707">
    <property type="term" value="P:response to other organism"/>
    <property type="evidence" value="ECO:0007669"/>
    <property type="project" value="UniProtKB-ARBA"/>
</dbReference>
<comment type="caution">
    <text evidence="6">The sequence shown here is derived from an EMBL/GenBank/DDBJ whole genome shotgun (WGS) entry which is preliminary data.</text>
</comment>
<dbReference type="Proteomes" id="UP001157418">
    <property type="component" value="Unassembled WGS sequence"/>
</dbReference>
<feature type="domain" description="TIR" evidence="5">
    <location>
        <begin position="13"/>
        <end position="177"/>
    </location>
</feature>
<dbReference type="EMBL" id="CAKMRJ010002223">
    <property type="protein sequence ID" value="CAH1427876.1"/>
    <property type="molecule type" value="Genomic_DNA"/>
</dbReference>
<dbReference type="Pfam" id="PF00931">
    <property type="entry name" value="NB-ARC"/>
    <property type="match status" value="1"/>
</dbReference>
<protein>
    <recommendedName>
        <fullName evidence="5">TIR domain-containing protein</fullName>
    </recommendedName>
</protein>
<dbReference type="InterPro" id="IPR042197">
    <property type="entry name" value="Apaf_helical"/>
</dbReference>
<gene>
    <name evidence="6" type="ORF">LVIROSA_LOCUS14848</name>
</gene>
<evidence type="ECO:0000256" key="1">
    <source>
        <dbReference type="ARBA" id="ARBA00022614"/>
    </source>
</evidence>
<dbReference type="GO" id="GO:0043531">
    <property type="term" value="F:ADP binding"/>
    <property type="evidence" value="ECO:0007669"/>
    <property type="project" value="InterPro"/>
</dbReference>
<dbReference type="GO" id="GO:0006952">
    <property type="term" value="P:defense response"/>
    <property type="evidence" value="ECO:0007669"/>
    <property type="project" value="UniProtKB-KW"/>
</dbReference>
<dbReference type="InterPro" id="IPR000157">
    <property type="entry name" value="TIR_dom"/>
</dbReference>
<sequence length="1209" mass="137350">MASSSTLSIHKSFRYDVFLSFRGKDTRTNFVDHLYYALQQKGIHTYKDDERIKKGKKISDELIGSIQDSKLYIIVFSKNYASSSWCLDELVKIMECHKTNEHTAYPVFYDVEPSEVRNQSGAVENAFAKHENKEAAGKWREALKEAADLAGWELKNTSDGHEAKFIKTVVEELSLELRAINFSIDEKLIGMETRIKDVLSYLGTGFDDVRMIGIKGMGGGGKTTLARAVFDQISFQFEGKSFVENVREVSKASLFGLKSLQNQILSDVLNDQGIIVSSIYDGKNMMKRRMGGKKVLLVLDDVDHIEQLEALACERNWFKPGSRIIITTRDEQVLVAHGVKSICNVRLLSDKEAIFLFSRFAFGREIPNLGYEELSRQVVHYAAGLPLTIRVLGSFLCGKNELEWKDALERLKKISVSEILEKLELSYIGLEEDYKEIFLDVACILKGWSKVLAIKALESCGFHARVGLRVLEQKSLITIHDNLDDGECLGMHDHIAEMGRNIVRRLHPDKPNKHSRLWINKENDDILANDLGTKATRCMQFYTRKLSPEIVMKGLRKMKELRFLDLSVGFIGARKSDVFRRNWKFYELPNALRYLHWDHYPFRSLPKTFQADNLVTLQMADSRIVQLWEGRERKVLNKLRFLDLSYSMLKTLDLGLTPNIETLNLKGCCNLVELHMLVGCFKLITIDLSSSMLRTLDLGLTPNIETLNLKGCCNLVELHMPVGCFKLITVDLSRSMLRTLDLGSAPNLELIDLEGCSDLVELIMPCRCPNLRSLILNNSKLRTLDIGQTPNIEYLDLKNCYDLEELCMPHECQKLTFLNISRSKLRNLDIGLTPNLEKLDLKKCYNLVKLNMADECLRKVVYLDLSGCLRFKSFLFHIGGDASYSKMNASFGEGDASCSEDDASCDEGDASYSEDHDDESLKVGPLAELHLIAESLDGCPFHPESNLPKFQFSCFYKEDKPFLTRNLEKLIAVGLCACTNVETFSRSICGLQHLRKLKLQHNNRQTIQFKGLKFFMDLDLLEYLEKLDLIPLKSPKVNVCSFLEKLSEDLGPFESLKNLTVTFAMIKDLPHCICMLKHLESLKLNNCSVLEKLPENLGRLECLKKLTLTNANIKDLPDSICMLKHLESLKLNYCLLLEKLPEDLGRLECLENLDLSYCKLLRDIPDSICTHNIGVSSKYGAPGMILRGSEGPEKSQLTKIEDYNSAMHT</sequence>
<dbReference type="FunFam" id="3.40.50.10140:FF:000007">
    <property type="entry name" value="Disease resistance protein (TIR-NBS-LRR class)"/>
    <property type="match status" value="1"/>
</dbReference>
<dbReference type="InterPro" id="IPR002182">
    <property type="entry name" value="NB-ARC"/>
</dbReference>
<proteinExistence type="predicted"/>
<evidence type="ECO:0000313" key="6">
    <source>
        <dbReference type="EMBL" id="CAH1427876.1"/>
    </source>
</evidence>
<keyword evidence="1" id="KW-0433">Leucine-rich repeat</keyword>
<dbReference type="AlphaFoldDB" id="A0AAU9MQQ4"/>
<dbReference type="InterPro" id="IPR035897">
    <property type="entry name" value="Toll_tir_struct_dom_sf"/>
</dbReference>